<dbReference type="PANTHER" id="PTHR43537:SF5">
    <property type="entry name" value="UXU OPERON TRANSCRIPTIONAL REGULATOR"/>
    <property type="match status" value="1"/>
</dbReference>
<dbReference type="Pfam" id="PF00392">
    <property type="entry name" value="GntR"/>
    <property type="match status" value="1"/>
</dbReference>
<dbReference type="KEGG" id="asoc:CB4_00843"/>
<dbReference type="CDD" id="cd07377">
    <property type="entry name" value="WHTH_GntR"/>
    <property type="match status" value="1"/>
</dbReference>
<name>A0A0U5B6W7_9BACL</name>
<keyword evidence="5" id="KW-1185">Reference proteome</keyword>
<dbReference type="Pfam" id="PF07729">
    <property type="entry name" value="FCD"/>
    <property type="match status" value="1"/>
</dbReference>
<dbReference type="InterPro" id="IPR036388">
    <property type="entry name" value="WH-like_DNA-bd_sf"/>
</dbReference>
<dbReference type="Gene3D" id="1.20.120.530">
    <property type="entry name" value="GntR ligand-binding domain-like"/>
    <property type="match status" value="1"/>
</dbReference>
<dbReference type="GO" id="GO:0003677">
    <property type="term" value="F:DNA binding"/>
    <property type="evidence" value="ECO:0007669"/>
    <property type="project" value="UniProtKB-KW"/>
</dbReference>
<sequence length="233" mass="26546">MKAIPMIRARKTYEEVADYLRELIMSGAYMPGEQLPSLRELRDMLGVSQSTIREALSSLKTMGLIIIKQGEGTFVTRHKPEELLSAFEAIRPVTRQDIISILEVRKIIESGNAKLAAERRTDSELLEIEKALSEMKQALENGELGHEADWKFHYAVARASHNHVLESVMLSISETMETSLRTSRMKLYTRRGNPEVLYQEHVSIYEAIRAQNVNKAEEAMLYHLVGVEKKMLS</sequence>
<dbReference type="SUPFAM" id="SSF46785">
    <property type="entry name" value="Winged helix' DNA-binding domain"/>
    <property type="match status" value="1"/>
</dbReference>
<protein>
    <submittedName>
        <fullName evidence="4">HTH-type transcriptional regulator LutR</fullName>
    </submittedName>
</protein>
<evidence type="ECO:0000256" key="1">
    <source>
        <dbReference type="ARBA" id="ARBA00023015"/>
    </source>
</evidence>
<proteinExistence type="predicted"/>
<reference evidence="4 5" key="1">
    <citation type="submission" date="2015-12" db="EMBL/GenBank/DDBJ databases">
        <title>Genome sequence of Aneurinibacillus soli.</title>
        <authorList>
            <person name="Lee J.S."/>
            <person name="Lee K.C."/>
            <person name="Kim K.K."/>
            <person name="Lee B.W."/>
        </authorList>
    </citation>
    <scope>NUCLEOTIDE SEQUENCE [LARGE SCALE GENOMIC DNA]</scope>
    <source>
        <strain evidence="4 5">CB4</strain>
    </source>
</reference>
<dbReference type="InterPro" id="IPR008920">
    <property type="entry name" value="TF_FadR/GntR_C"/>
</dbReference>
<dbReference type="SMART" id="SM00895">
    <property type="entry name" value="FCD"/>
    <property type="match status" value="1"/>
</dbReference>
<dbReference type="GO" id="GO:0003700">
    <property type="term" value="F:DNA-binding transcription factor activity"/>
    <property type="evidence" value="ECO:0007669"/>
    <property type="project" value="InterPro"/>
</dbReference>
<gene>
    <name evidence="4" type="primary">lutR_1</name>
    <name evidence="4" type="ORF">CB4_00843</name>
</gene>
<evidence type="ECO:0000256" key="3">
    <source>
        <dbReference type="ARBA" id="ARBA00023163"/>
    </source>
</evidence>
<dbReference type="InterPro" id="IPR036390">
    <property type="entry name" value="WH_DNA-bd_sf"/>
</dbReference>
<evidence type="ECO:0000313" key="5">
    <source>
        <dbReference type="Proteomes" id="UP000217696"/>
    </source>
</evidence>
<dbReference type="Proteomes" id="UP000217696">
    <property type="component" value="Chromosome"/>
</dbReference>
<dbReference type="InterPro" id="IPR000524">
    <property type="entry name" value="Tscrpt_reg_HTH_GntR"/>
</dbReference>
<dbReference type="Gene3D" id="1.10.10.10">
    <property type="entry name" value="Winged helix-like DNA-binding domain superfamily/Winged helix DNA-binding domain"/>
    <property type="match status" value="1"/>
</dbReference>
<dbReference type="RefSeq" id="WP_172890787.1">
    <property type="nucleotide sequence ID" value="NZ_AP017312.1"/>
</dbReference>
<accession>A0A0U5B6W7</accession>
<keyword evidence="3" id="KW-0804">Transcription</keyword>
<evidence type="ECO:0000313" key="4">
    <source>
        <dbReference type="EMBL" id="BAU26700.1"/>
    </source>
</evidence>
<dbReference type="AlphaFoldDB" id="A0A0U5B6W7"/>
<organism evidence="4 5">
    <name type="scientific">Aneurinibacillus soli</name>
    <dbReference type="NCBI Taxonomy" id="1500254"/>
    <lineage>
        <taxon>Bacteria</taxon>
        <taxon>Bacillati</taxon>
        <taxon>Bacillota</taxon>
        <taxon>Bacilli</taxon>
        <taxon>Bacillales</taxon>
        <taxon>Paenibacillaceae</taxon>
        <taxon>Aneurinibacillus group</taxon>
        <taxon>Aneurinibacillus</taxon>
    </lineage>
</organism>
<dbReference type="EMBL" id="AP017312">
    <property type="protein sequence ID" value="BAU26700.1"/>
    <property type="molecule type" value="Genomic_DNA"/>
</dbReference>
<dbReference type="SMART" id="SM00345">
    <property type="entry name" value="HTH_GNTR"/>
    <property type="match status" value="1"/>
</dbReference>
<dbReference type="InterPro" id="IPR011711">
    <property type="entry name" value="GntR_C"/>
</dbReference>
<evidence type="ECO:0000256" key="2">
    <source>
        <dbReference type="ARBA" id="ARBA00023125"/>
    </source>
</evidence>
<dbReference type="PANTHER" id="PTHR43537">
    <property type="entry name" value="TRANSCRIPTIONAL REGULATOR, GNTR FAMILY"/>
    <property type="match status" value="1"/>
</dbReference>
<dbReference type="PROSITE" id="PS50949">
    <property type="entry name" value="HTH_GNTR"/>
    <property type="match status" value="1"/>
</dbReference>
<dbReference type="PRINTS" id="PR00035">
    <property type="entry name" value="HTHGNTR"/>
</dbReference>
<keyword evidence="1" id="KW-0805">Transcription regulation</keyword>
<dbReference type="SUPFAM" id="SSF48008">
    <property type="entry name" value="GntR ligand-binding domain-like"/>
    <property type="match status" value="1"/>
</dbReference>
<keyword evidence="2" id="KW-0238">DNA-binding</keyword>